<accession>A0AAV9TD66</accession>
<evidence type="ECO:0000313" key="1">
    <source>
        <dbReference type="EMBL" id="KAK6218658.1"/>
    </source>
</evidence>
<dbReference type="AlphaFoldDB" id="A0AAV9TD66"/>
<name>A0AAV9TD66_9PEZI</name>
<organism evidence="1 2">
    <name type="scientific">Colletotrichum tabaci</name>
    <dbReference type="NCBI Taxonomy" id="1209068"/>
    <lineage>
        <taxon>Eukaryota</taxon>
        <taxon>Fungi</taxon>
        <taxon>Dikarya</taxon>
        <taxon>Ascomycota</taxon>
        <taxon>Pezizomycotina</taxon>
        <taxon>Sordariomycetes</taxon>
        <taxon>Hypocreomycetidae</taxon>
        <taxon>Glomerellales</taxon>
        <taxon>Glomerellaceae</taxon>
        <taxon>Colletotrichum</taxon>
        <taxon>Colletotrichum destructivum species complex</taxon>
    </lineage>
</organism>
<proteinExistence type="predicted"/>
<protein>
    <submittedName>
        <fullName evidence="1">Uncharacterized protein</fullName>
    </submittedName>
</protein>
<dbReference type="Proteomes" id="UP001327957">
    <property type="component" value="Unassembled WGS sequence"/>
</dbReference>
<sequence length="117" mass="13347">MTPVASVPRSRDPHTRQPHYQTAFVQTSFEIDTHHVCGDTAWSSRLTAFEVSVAQIYVIRTDAPRGWTDEIMSATNQIQRKPSGRNPLRTVWRETYEVWDGVCHGVGKAYSKITGKW</sequence>
<gene>
    <name evidence="1" type="ORF">QIS74_06538</name>
</gene>
<dbReference type="EMBL" id="JASAOK010000033">
    <property type="protein sequence ID" value="KAK6218658.1"/>
    <property type="molecule type" value="Genomic_DNA"/>
</dbReference>
<comment type="caution">
    <text evidence="1">The sequence shown here is derived from an EMBL/GenBank/DDBJ whole genome shotgun (WGS) entry which is preliminary data.</text>
</comment>
<keyword evidence="2" id="KW-1185">Reference proteome</keyword>
<reference evidence="1 2" key="1">
    <citation type="submission" date="2023-04" db="EMBL/GenBank/DDBJ databases">
        <title>Colletotrichum tabacum stain YC1 causing leaf anthracnose on Nicotiana tabacum(L.) cv.</title>
        <authorList>
            <person name="Ji Z."/>
            <person name="Wang M."/>
            <person name="Zhang J."/>
            <person name="Wang N."/>
            <person name="Zhou Z."/>
        </authorList>
    </citation>
    <scope>NUCLEOTIDE SEQUENCE [LARGE SCALE GENOMIC DNA]</scope>
    <source>
        <strain evidence="1 2">YC1</strain>
    </source>
</reference>
<evidence type="ECO:0000313" key="2">
    <source>
        <dbReference type="Proteomes" id="UP001327957"/>
    </source>
</evidence>